<feature type="compositionally biased region" description="Polar residues" evidence="1">
    <location>
        <begin position="422"/>
        <end position="436"/>
    </location>
</feature>
<evidence type="ECO:0000313" key="2">
    <source>
        <dbReference type="EMBL" id="OMJ24814.1"/>
    </source>
</evidence>
<evidence type="ECO:0000313" key="3">
    <source>
        <dbReference type="Proteomes" id="UP000187429"/>
    </source>
</evidence>
<dbReference type="AlphaFoldDB" id="A0A1R1YD15"/>
<sequence>MHNTDHDIVTIGSWSNISRDTSPESEFTWTWSDIYLNSEIHSSQPPKSKKMSAKCIVRDFKAPMIADISPKLLTIEKAPAKFSKRIRSIDLYSCSNSLNFIDFENTNVPQSKKSSEKCLKDELEIMHFDSLPNKQNPRLATDNPVQIYEDKTKNLLNNSSIPADPFMDTNDKIPKPTLYQPKFYIPTDITPADRGPPSCKSENIKSSSSDPLFENETMSNTNPDSKSLISCSLHPLNSNSNANTKSKNSPMYLNIYKNQFPNISYPLPPNKYIPSHFLSKQKNITESKGKKSKNSTIDKNDHLFKRKEMIVDWVTKGATVNISKQAFPNFRQKKLCKDSFTPLINENRRRSLNMYDSPLQANYIPNKNHEPPNKTLIQIPKSFPRSQEELDYSLSHLNPNNSVNELEINPSLTHHTCKDRNNTPTLFNSNRQSHNLLENKDSPLNYKKSQNRSKYISHRKNISCNKGFYASKTPDLHLLNLSPDPDSHISENTSGSPKQTLLQHFISNPDSSSLALDNLYKPSHSSNCNISTCTSTNDISSIINSNSAGISNGSNLLLKSTGWLINEFSFGMGFIKSGDILPPSFTTPTVSTPANTINEPESLLDNLENDQSLDELLNNKFISFFQPL</sequence>
<feature type="region of interest" description="Disordered" evidence="1">
    <location>
        <begin position="413"/>
        <end position="442"/>
    </location>
</feature>
<reference evidence="3" key="1">
    <citation type="submission" date="2017-01" db="EMBL/GenBank/DDBJ databases">
        <authorList>
            <person name="Wang Y."/>
            <person name="White M."/>
            <person name="Kvist S."/>
            <person name="Moncalvo J.-M."/>
        </authorList>
    </citation>
    <scope>NUCLEOTIDE SEQUENCE [LARGE SCALE GENOMIC DNA]</scope>
    <source>
        <strain evidence="3">ID-206-W2</strain>
    </source>
</reference>
<proteinExistence type="predicted"/>
<comment type="caution">
    <text evidence="2">The sequence shown here is derived from an EMBL/GenBank/DDBJ whole genome shotgun (WGS) entry which is preliminary data.</text>
</comment>
<name>A0A1R1YD15_9FUNG</name>
<dbReference type="EMBL" id="LSSM01001752">
    <property type="protein sequence ID" value="OMJ24814.1"/>
    <property type="molecule type" value="Genomic_DNA"/>
</dbReference>
<evidence type="ECO:0000256" key="1">
    <source>
        <dbReference type="SAM" id="MobiDB-lite"/>
    </source>
</evidence>
<dbReference type="Proteomes" id="UP000187429">
    <property type="component" value="Unassembled WGS sequence"/>
</dbReference>
<organism evidence="2 3">
    <name type="scientific">Smittium culicis</name>
    <dbReference type="NCBI Taxonomy" id="133412"/>
    <lineage>
        <taxon>Eukaryota</taxon>
        <taxon>Fungi</taxon>
        <taxon>Fungi incertae sedis</taxon>
        <taxon>Zoopagomycota</taxon>
        <taxon>Kickxellomycotina</taxon>
        <taxon>Harpellomycetes</taxon>
        <taxon>Harpellales</taxon>
        <taxon>Legeriomycetaceae</taxon>
        <taxon>Smittium</taxon>
    </lineage>
</organism>
<accession>A0A1R1YD15</accession>
<protein>
    <submittedName>
        <fullName evidence="2">Uncharacterized protein</fullName>
    </submittedName>
</protein>
<feature type="compositionally biased region" description="Low complexity" evidence="1">
    <location>
        <begin position="198"/>
        <end position="209"/>
    </location>
</feature>
<dbReference type="OrthoDB" id="10362094at2759"/>
<feature type="compositionally biased region" description="Polar residues" evidence="1">
    <location>
        <begin position="216"/>
        <end position="225"/>
    </location>
</feature>
<gene>
    <name evidence="2" type="ORF">AYI69_g4512</name>
</gene>
<feature type="region of interest" description="Disordered" evidence="1">
    <location>
        <begin position="191"/>
        <end position="225"/>
    </location>
</feature>
<keyword evidence="3" id="KW-1185">Reference proteome</keyword>